<accession>A0A0F9PZ98</accession>
<evidence type="ECO:0000313" key="1">
    <source>
        <dbReference type="EMBL" id="KKN06326.1"/>
    </source>
</evidence>
<organism evidence="1">
    <name type="scientific">marine sediment metagenome</name>
    <dbReference type="NCBI Taxonomy" id="412755"/>
    <lineage>
        <taxon>unclassified sequences</taxon>
        <taxon>metagenomes</taxon>
        <taxon>ecological metagenomes</taxon>
    </lineage>
</organism>
<comment type="caution">
    <text evidence="1">The sequence shown here is derived from an EMBL/GenBank/DDBJ whole genome shotgun (WGS) entry which is preliminary data.</text>
</comment>
<protein>
    <submittedName>
        <fullName evidence="1">Uncharacterized protein</fullName>
    </submittedName>
</protein>
<reference evidence="1" key="1">
    <citation type="journal article" date="2015" name="Nature">
        <title>Complex archaea that bridge the gap between prokaryotes and eukaryotes.</title>
        <authorList>
            <person name="Spang A."/>
            <person name="Saw J.H."/>
            <person name="Jorgensen S.L."/>
            <person name="Zaremba-Niedzwiedzka K."/>
            <person name="Martijn J."/>
            <person name="Lind A.E."/>
            <person name="van Eijk R."/>
            <person name="Schleper C."/>
            <person name="Guy L."/>
            <person name="Ettema T.J."/>
        </authorList>
    </citation>
    <scope>NUCLEOTIDE SEQUENCE</scope>
</reference>
<proteinExistence type="predicted"/>
<sequence length="67" mass="7665">MRLDPTIETRVCLGESVECPACGHLLRLWIANHGLKVFDCNTPNCPVYTYARNRLYARLRAIEGLYP</sequence>
<name>A0A0F9PZ98_9ZZZZ</name>
<dbReference type="EMBL" id="LAZR01004703">
    <property type="protein sequence ID" value="KKN06326.1"/>
    <property type="molecule type" value="Genomic_DNA"/>
</dbReference>
<gene>
    <name evidence="1" type="ORF">LCGC14_1078220</name>
</gene>
<dbReference type="AlphaFoldDB" id="A0A0F9PZ98"/>